<sequence length="424" mass="43729">MQTAFVFDAVRTPFGRFGGALAHVRPDDLAAFVVGEQVRRAPALDPAVVGDVILGNANGAGEENRDVARMAVLLAGLPVSVPGTTVNRLCGSSLEAAVQAARAVESGDADVVVAGGVESMSRAPWVLPKTDRPFPAGDLNLASTTLGWRLVNPRMRAEWTVSLGEATERLRERYGITRERQDEYALRSHTLAHAAWESGRYAALVTPYHGTEPSTEPSTEPGAKPSTGPGTGLTRDESIRPGTSLERLAALTPSFRPASDGPGGGTVTAGSASPLSDGASAVLVGSERAAGLTGLEPLARIAGRAAVANEPQYFGYAPVEAAERALARSGITWDDVAAVEINEAFAAQTLACTDAWGIDLDIVNAWGGAIALGHPLGASGTRVLGTLARRLVEEGGRWGVAAICIGVGQGMAVVLENVTNGGTA</sequence>
<dbReference type="Pfam" id="PF02803">
    <property type="entry name" value="Thiolase_C"/>
    <property type="match status" value="1"/>
</dbReference>
<dbReference type="CDD" id="cd00751">
    <property type="entry name" value="thiolase"/>
    <property type="match status" value="1"/>
</dbReference>
<keyword evidence="4 6" id="KW-0012">Acyltransferase</keyword>
<organism evidence="10 11">
    <name type="scientific">Promicromonospora umidemergens</name>
    <dbReference type="NCBI Taxonomy" id="629679"/>
    <lineage>
        <taxon>Bacteria</taxon>
        <taxon>Bacillati</taxon>
        <taxon>Actinomycetota</taxon>
        <taxon>Actinomycetes</taxon>
        <taxon>Micrococcales</taxon>
        <taxon>Promicromonosporaceae</taxon>
        <taxon>Promicromonospora</taxon>
    </lineage>
</organism>
<evidence type="ECO:0000256" key="1">
    <source>
        <dbReference type="ARBA" id="ARBA00010982"/>
    </source>
</evidence>
<dbReference type="InterPro" id="IPR002155">
    <property type="entry name" value="Thiolase"/>
</dbReference>
<feature type="domain" description="Thiolase N-terminal" evidence="8">
    <location>
        <begin position="5"/>
        <end position="287"/>
    </location>
</feature>
<comment type="similarity">
    <text evidence="1 6">Belongs to the thiolase-like superfamily. Thiolase family.</text>
</comment>
<evidence type="ECO:0000256" key="7">
    <source>
        <dbReference type="SAM" id="MobiDB-lite"/>
    </source>
</evidence>
<reference evidence="11" key="1">
    <citation type="journal article" date="2019" name="Int. J. Syst. Evol. Microbiol.">
        <title>The Global Catalogue of Microorganisms (GCM) 10K type strain sequencing project: providing services to taxonomists for standard genome sequencing and annotation.</title>
        <authorList>
            <consortium name="The Broad Institute Genomics Platform"/>
            <consortium name="The Broad Institute Genome Sequencing Center for Infectious Disease"/>
            <person name="Wu L."/>
            <person name="Ma J."/>
        </authorList>
    </citation>
    <scope>NUCLEOTIDE SEQUENCE [LARGE SCALE GENOMIC DNA]</scope>
    <source>
        <strain evidence="11">JCM 17975</strain>
    </source>
</reference>
<dbReference type="PIRSF" id="PIRSF000429">
    <property type="entry name" value="Ac-CoA_Ac_transf"/>
    <property type="match status" value="1"/>
</dbReference>
<feature type="region of interest" description="Disordered" evidence="7">
    <location>
        <begin position="207"/>
        <end position="239"/>
    </location>
</feature>
<dbReference type="NCBIfam" id="TIGR01930">
    <property type="entry name" value="AcCoA-C-Actrans"/>
    <property type="match status" value="1"/>
</dbReference>
<comment type="caution">
    <text evidence="10">The sequence shown here is derived from an EMBL/GenBank/DDBJ whole genome shotgun (WGS) entry which is preliminary data.</text>
</comment>
<dbReference type="PROSITE" id="PS00099">
    <property type="entry name" value="THIOLASE_3"/>
    <property type="match status" value="1"/>
</dbReference>
<dbReference type="PANTHER" id="PTHR18919">
    <property type="entry name" value="ACETYL-COA C-ACYLTRANSFERASE"/>
    <property type="match status" value="1"/>
</dbReference>
<keyword evidence="3 6" id="KW-0808">Transferase</keyword>
<evidence type="ECO:0000256" key="2">
    <source>
        <dbReference type="ARBA" id="ARBA00012705"/>
    </source>
</evidence>
<dbReference type="InterPro" id="IPR020610">
    <property type="entry name" value="Thiolase_AS"/>
</dbReference>
<gene>
    <name evidence="10" type="ORF">GCM10023198_34390</name>
</gene>
<evidence type="ECO:0000259" key="9">
    <source>
        <dbReference type="Pfam" id="PF02803"/>
    </source>
</evidence>
<dbReference type="Proteomes" id="UP001500843">
    <property type="component" value="Unassembled WGS sequence"/>
</dbReference>
<dbReference type="SUPFAM" id="SSF53901">
    <property type="entry name" value="Thiolase-like"/>
    <property type="match status" value="2"/>
</dbReference>
<accession>A0ABP8XKY8</accession>
<proteinExistence type="inferred from homology"/>
<dbReference type="InterPro" id="IPR016039">
    <property type="entry name" value="Thiolase-like"/>
</dbReference>
<dbReference type="InterPro" id="IPR020616">
    <property type="entry name" value="Thiolase_N"/>
</dbReference>
<dbReference type="Pfam" id="PF00108">
    <property type="entry name" value="Thiolase_N"/>
    <property type="match status" value="1"/>
</dbReference>
<dbReference type="InterPro" id="IPR020613">
    <property type="entry name" value="Thiolase_CS"/>
</dbReference>
<evidence type="ECO:0000256" key="5">
    <source>
        <dbReference type="ARBA" id="ARBA00040529"/>
    </source>
</evidence>
<feature type="domain" description="Thiolase C-terminal" evidence="9">
    <location>
        <begin position="296"/>
        <end position="416"/>
    </location>
</feature>
<dbReference type="PANTHER" id="PTHR18919:SF107">
    <property type="entry name" value="ACETYL-COA ACETYLTRANSFERASE, CYTOSOLIC"/>
    <property type="match status" value="1"/>
</dbReference>
<evidence type="ECO:0000259" key="8">
    <source>
        <dbReference type="Pfam" id="PF00108"/>
    </source>
</evidence>
<dbReference type="RefSeq" id="WP_253874803.1">
    <property type="nucleotide sequence ID" value="NZ_BAABHM010000015.1"/>
</dbReference>
<dbReference type="InterPro" id="IPR020617">
    <property type="entry name" value="Thiolase_C"/>
</dbReference>
<dbReference type="EMBL" id="BAABHM010000015">
    <property type="protein sequence ID" value="GAA4708786.1"/>
    <property type="molecule type" value="Genomic_DNA"/>
</dbReference>
<feature type="region of interest" description="Disordered" evidence="7">
    <location>
        <begin position="253"/>
        <end position="272"/>
    </location>
</feature>
<evidence type="ECO:0000313" key="10">
    <source>
        <dbReference type="EMBL" id="GAA4708786.1"/>
    </source>
</evidence>
<dbReference type="Gene3D" id="3.40.47.10">
    <property type="match status" value="1"/>
</dbReference>
<evidence type="ECO:0000256" key="3">
    <source>
        <dbReference type="ARBA" id="ARBA00022679"/>
    </source>
</evidence>
<protein>
    <recommendedName>
        <fullName evidence="5">Probable acetyl-CoA acetyltransferase</fullName>
        <ecNumber evidence="2">2.3.1.9</ecNumber>
    </recommendedName>
</protein>
<dbReference type="PROSITE" id="PS00737">
    <property type="entry name" value="THIOLASE_2"/>
    <property type="match status" value="1"/>
</dbReference>
<name>A0ABP8XKY8_9MICO</name>
<keyword evidence="11" id="KW-1185">Reference proteome</keyword>
<evidence type="ECO:0000256" key="6">
    <source>
        <dbReference type="RuleBase" id="RU003557"/>
    </source>
</evidence>
<evidence type="ECO:0000313" key="11">
    <source>
        <dbReference type="Proteomes" id="UP001500843"/>
    </source>
</evidence>
<dbReference type="EC" id="2.3.1.9" evidence="2"/>
<evidence type="ECO:0000256" key="4">
    <source>
        <dbReference type="ARBA" id="ARBA00023315"/>
    </source>
</evidence>